<evidence type="ECO:0000313" key="3">
    <source>
        <dbReference type="Proteomes" id="UP001374584"/>
    </source>
</evidence>
<dbReference type="AlphaFoldDB" id="A0AAN9QNK7"/>
<organism evidence="2 3">
    <name type="scientific">Phaseolus coccineus</name>
    <name type="common">Scarlet runner bean</name>
    <name type="synonym">Phaseolus multiflorus</name>
    <dbReference type="NCBI Taxonomy" id="3886"/>
    <lineage>
        <taxon>Eukaryota</taxon>
        <taxon>Viridiplantae</taxon>
        <taxon>Streptophyta</taxon>
        <taxon>Embryophyta</taxon>
        <taxon>Tracheophyta</taxon>
        <taxon>Spermatophyta</taxon>
        <taxon>Magnoliopsida</taxon>
        <taxon>eudicotyledons</taxon>
        <taxon>Gunneridae</taxon>
        <taxon>Pentapetalae</taxon>
        <taxon>rosids</taxon>
        <taxon>fabids</taxon>
        <taxon>Fabales</taxon>
        <taxon>Fabaceae</taxon>
        <taxon>Papilionoideae</taxon>
        <taxon>50 kb inversion clade</taxon>
        <taxon>NPAAA clade</taxon>
        <taxon>indigoferoid/millettioid clade</taxon>
        <taxon>Phaseoleae</taxon>
        <taxon>Phaseolus</taxon>
    </lineage>
</organism>
<protein>
    <submittedName>
        <fullName evidence="2">Uncharacterized protein</fullName>
    </submittedName>
</protein>
<name>A0AAN9QNK7_PHACN</name>
<dbReference type="Proteomes" id="UP001374584">
    <property type="component" value="Unassembled WGS sequence"/>
</dbReference>
<dbReference type="EMBL" id="JAYMYR010000009">
    <property type="protein sequence ID" value="KAK7342289.1"/>
    <property type="molecule type" value="Genomic_DNA"/>
</dbReference>
<feature type="transmembrane region" description="Helical" evidence="1">
    <location>
        <begin position="31"/>
        <end position="49"/>
    </location>
</feature>
<proteinExistence type="predicted"/>
<evidence type="ECO:0000256" key="1">
    <source>
        <dbReference type="SAM" id="Phobius"/>
    </source>
</evidence>
<keyword evidence="1" id="KW-0812">Transmembrane</keyword>
<evidence type="ECO:0000313" key="2">
    <source>
        <dbReference type="EMBL" id="KAK7342289.1"/>
    </source>
</evidence>
<keyword evidence="1" id="KW-1133">Transmembrane helix</keyword>
<sequence>MCELFCSEVALLDSCVFVTLTQLMKTKVQGGWFRVYFGYFFGLELLCFFRVRHNVRTEHIVEINRNLIAFQREMILQTPFKWMVEVEKVLDISSSLLRELMSKWSADNNAFGIRKSLVHFSLIDVCFGLGLWVVGEEVKLENDGGGGGGGGEFGE</sequence>
<keyword evidence="1" id="KW-0472">Membrane</keyword>
<accession>A0AAN9QNK7</accession>
<comment type="caution">
    <text evidence="2">The sequence shown here is derived from an EMBL/GenBank/DDBJ whole genome shotgun (WGS) entry which is preliminary data.</text>
</comment>
<gene>
    <name evidence="2" type="ORF">VNO80_25236</name>
</gene>
<keyword evidence="3" id="KW-1185">Reference proteome</keyword>
<reference evidence="2 3" key="1">
    <citation type="submission" date="2024-01" db="EMBL/GenBank/DDBJ databases">
        <title>The genomes of 5 underutilized Papilionoideae crops provide insights into root nodulation and disease resistanc.</title>
        <authorList>
            <person name="Jiang F."/>
        </authorList>
    </citation>
    <scope>NUCLEOTIDE SEQUENCE [LARGE SCALE GENOMIC DNA]</scope>
    <source>
        <strain evidence="2">JINMINGXINNONG_FW02</strain>
        <tissue evidence="2">Leaves</tissue>
    </source>
</reference>